<keyword evidence="3" id="KW-1185">Reference proteome</keyword>
<feature type="signal peptide" evidence="1">
    <location>
        <begin position="1"/>
        <end position="22"/>
    </location>
</feature>
<feature type="chain" id="PRO_5026223638" evidence="1">
    <location>
        <begin position="23"/>
        <end position="274"/>
    </location>
</feature>
<protein>
    <submittedName>
        <fullName evidence="2">DUF4249 family protein</fullName>
    </submittedName>
</protein>
<evidence type="ECO:0000313" key="2">
    <source>
        <dbReference type="EMBL" id="MVO10208.1"/>
    </source>
</evidence>
<gene>
    <name evidence="2" type="ORF">GOQ30_13630</name>
</gene>
<keyword evidence="1" id="KW-0732">Signal</keyword>
<dbReference type="InterPro" id="IPR025345">
    <property type="entry name" value="DUF4249"/>
</dbReference>
<dbReference type="EMBL" id="WQLW01000011">
    <property type="protein sequence ID" value="MVO10208.1"/>
    <property type="molecule type" value="Genomic_DNA"/>
</dbReference>
<proteinExistence type="predicted"/>
<dbReference type="OrthoDB" id="1430047at2"/>
<sequence length="274" mass="30444">MVRILLKLSLLLITLVSMLSCEDVVDIGLDTAEPKLVIDASIKWQKGTAGNEQIIRLSTTGDFYQNGTPIASGATVFITHGAETYTFFENIGTNTYSCSNFNPILNETYTLTVIYKGETYIGTETLYPTPDIDNIEQTVTTGFGGEENTQVKFFFQDDGLQDNFYLIGFKNSMVAFPEYGVVDDEFFQGNQMFGLYIDELEPNDQLVLSLQGVSSRYANYMDKLLNIAGTDGGNPFTTAPATLRGNMVNQTNPNNYPYGYFSLGEVDIENYTIQ</sequence>
<name>A0A6I4ITY3_9FLAO</name>
<dbReference type="RefSeq" id="WP_140998639.1">
    <property type="nucleotide sequence ID" value="NZ_VDCZ01000011.1"/>
</dbReference>
<evidence type="ECO:0000313" key="3">
    <source>
        <dbReference type="Proteomes" id="UP000431264"/>
    </source>
</evidence>
<organism evidence="2 3">
    <name type="scientific">Flavobacterium profundi</name>
    <dbReference type="NCBI Taxonomy" id="1774945"/>
    <lineage>
        <taxon>Bacteria</taxon>
        <taxon>Pseudomonadati</taxon>
        <taxon>Bacteroidota</taxon>
        <taxon>Flavobacteriia</taxon>
        <taxon>Flavobacteriales</taxon>
        <taxon>Flavobacteriaceae</taxon>
        <taxon>Flavobacterium</taxon>
    </lineage>
</organism>
<accession>A0A6I4ITY3</accession>
<comment type="caution">
    <text evidence="2">The sequence shown here is derived from an EMBL/GenBank/DDBJ whole genome shotgun (WGS) entry which is preliminary data.</text>
</comment>
<dbReference type="AlphaFoldDB" id="A0A6I4ITY3"/>
<dbReference type="Proteomes" id="UP000431264">
    <property type="component" value="Unassembled WGS sequence"/>
</dbReference>
<evidence type="ECO:0000256" key="1">
    <source>
        <dbReference type="SAM" id="SignalP"/>
    </source>
</evidence>
<dbReference type="Pfam" id="PF14054">
    <property type="entry name" value="DUF4249"/>
    <property type="match status" value="1"/>
</dbReference>
<dbReference type="PROSITE" id="PS51257">
    <property type="entry name" value="PROKAR_LIPOPROTEIN"/>
    <property type="match status" value="1"/>
</dbReference>
<reference evidence="3" key="1">
    <citation type="submission" date="2019-05" db="EMBL/GenBank/DDBJ databases">
        <title>Flavobacterium profundi sp. nov., isolated from a deep-sea seamount.</title>
        <authorList>
            <person name="Zhang D.-C."/>
        </authorList>
    </citation>
    <scope>NUCLEOTIDE SEQUENCE [LARGE SCALE GENOMIC DNA]</scope>
    <source>
        <strain evidence="3">TP390</strain>
    </source>
</reference>